<dbReference type="InterPro" id="IPR013740">
    <property type="entry name" value="Redoxin"/>
</dbReference>
<keyword evidence="1" id="KW-0472">Membrane</keyword>
<reference evidence="3 4" key="1">
    <citation type="journal article" date="2015" name="Nature">
        <title>rRNA introns, odd ribosomes, and small enigmatic genomes across a large radiation of phyla.</title>
        <authorList>
            <person name="Brown C.T."/>
            <person name="Hug L.A."/>
            <person name="Thomas B.C."/>
            <person name="Sharon I."/>
            <person name="Castelle C.J."/>
            <person name="Singh A."/>
            <person name="Wilkins M.J."/>
            <person name="Williams K.H."/>
            <person name="Banfield J.F."/>
        </authorList>
    </citation>
    <scope>NUCLEOTIDE SEQUENCE [LARGE SCALE GENOMIC DNA]</scope>
</reference>
<protein>
    <recommendedName>
        <fullName evidence="2">Thioredoxin domain-containing protein</fullName>
    </recommendedName>
</protein>
<accession>A0A0G0ZIS8</accession>
<dbReference type="AlphaFoldDB" id="A0A0G0ZIS8"/>
<dbReference type="InterPro" id="IPR013766">
    <property type="entry name" value="Thioredoxin_domain"/>
</dbReference>
<dbReference type="EMBL" id="LCDF01000006">
    <property type="protein sequence ID" value="KKS48605.1"/>
    <property type="molecule type" value="Genomic_DNA"/>
</dbReference>
<feature type="transmembrane region" description="Helical" evidence="1">
    <location>
        <begin position="20"/>
        <end position="38"/>
    </location>
</feature>
<feature type="domain" description="Thioredoxin" evidence="2">
    <location>
        <begin position="70"/>
        <end position="224"/>
    </location>
</feature>
<dbReference type="STRING" id="1618659.UV11_C0006G0010"/>
<name>A0A0G0ZIS8_9BACT</name>
<dbReference type="InterPro" id="IPR036249">
    <property type="entry name" value="Thioredoxin-like_sf"/>
</dbReference>
<dbReference type="Gene3D" id="3.40.30.10">
    <property type="entry name" value="Glutaredoxin"/>
    <property type="match status" value="1"/>
</dbReference>
<evidence type="ECO:0000256" key="1">
    <source>
        <dbReference type="SAM" id="Phobius"/>
    </source>
</evidence>
<gene>
    <name evidence="3" type="ORF">UV11_C0006G0010</name>
</gene>
<dbReference type="Proteomes" id="UP000034036">
    <property type="component" value="Unassembled WGS sequence"/>
</dbReference>
<dbReference type="SUPFAM" id="SSF52833">
    <property type="entry name" value="Thioredoxin-like"/>
    <property type="match status" value="1"/>
</dbReference>
<evidence type="ECO:0000313" key="4">
    <source>
        <dbReference type="Proteomes" id="UP000034036"/>
    </source>
</evidence>
<keyword evidence="1" id="KW-1133">Transmembrane helix</keyword>
<dbReference type="CDD" id="cd02971">
    <property type="entry name" value="PRX_family"/>
    <property type="match status" value="1"/>
</dbReference>
<evidence type="ECO:0000313" key="3">
    <source>
        <dbReference type="EMBL" id="KKS48605.1"/>
    </source>
</evidence>
<sequence length="224" mass="24671">MTKQISNGMNRKNKNDKTSIISVAIILFAVAVLVYFLFKTSLDTSNKTATVNNSAGGSLQGASISKQLSSLVGNPMPDIQLADKDGKVYKTPDFKGKNTVLFFSEGLMCYPACWDQIASFGEDERFNTDQIQAISILADSAEDWQKAIAEMPKLAKARTLFDENAATSRRLGMLTTASSMHRGMLPGHTYVLLNKDGIVNYIFDDPNMAIANDMLLRKIEELNK</sequence>
<dbReference type="PROSITE" id="PS51352">
    <property type="entry name" value="THIOREDOXIN_2"/>
    <property type="match status" value="1"/>
</dbReference>
<keyword evidence="1" id="KW-0812">Transmembrane</keyword>
<comment type="caution">
    <text evidence="3">The sequence shown here is derived from an EMBL/GenBank/DDBJ whole genome shotgun (WGS) entry which is preliminary data.</text>
</comment>
<proteinExistence type="predicted"/>
<organism evidence="3 4">
    <name type="scientific">Candidatus Giovannonibacteria bacterium GW2011_GWF2_42_19</name>
    <dbReference type="NCBI Taxonomy" id="1618659"/>
    <lineage>
        <taxon>Bacteria</taxon>
        <taxon>Candidatus Giovannoniibacteriota</taxon>
    </lineage>
</organism>
<dbReference type="Pfam" id="PF08534">
    <property type="entry name" value="Redoxin"/>
    <property type="match status" value="1"/>
</dbReference>
<dbReference type="GO" id="GO:0016491">
    <property type="term" value="F:oxidoreductase activity"/>
    <property type="evidence" value="ECO:0007669"/>
    <property type="project" value="InterPro"/>
</dbReference>
<evidence type="ECO:0000259" key="2">
    <source>
        <dbReference type="PROSITE" id="PS51352"/>
    </source>
</evidence>